<evidence type="ECO:0000313" key="2">
    <source>
        <dbReference type="Proteomes" id="UP001163835"/>
    </source>
</evidence>
<keyword evidence="2" id="KW-1185">Reference proteome</keyword>
<dbReference type="EMBL" id="MU795720">
    <property type="protein sequence ID" value="KAJ3805010.1"/>
    <property type="molecule type" value="Genomic_DNA"/>
</dbReference>
<reference evidence="1" key="1">
    <citation type="submission" date="2022-09" db="EMBL/GenBank/DDBJ databases">
        <title>A Global Phylogenomic Analysis of the Shiitake Genus Lentinula.</title>
        <authorList>
            <consortium name="DOE Joint Genome Institute"/>
            <person name="Sierra-Patev S."/>
            <person name="Min B."/>
            <person name="Naranjo-Ortiz M."/>
            <person name="Looney B."/>
            <person name="Konkel Z."/>
            <person name="Slot J.C."/>
            <person name="Sakamoto Y."/>
            <person name="Steenwyk J.L."/>
            <person name="Rokas A."/>
            <person name="Carro J."/>
            <person name="Camarero S."/>
            <person name="Ferreira P."/>
            <person name="Molpeceres G."/>
            <person name="Ruiz-Duenas F.J."/>
            <person name="Serrano A."/>
            <person name="Henrissat B."/>
            <person name="Drula E."/>
            <person name="Hughes K.W."/>
            <person name="Mata J.L."/>
            <person name="Ishikawa N.K."/>
            <person name="Vargas-Isla R."/>
            <person name="Ushijima S."/>
            <person name="Smith C.A."/>
            <person name="Ahrendt S."/>
            <person name="Andreopoulos W."/>
            <person name="He G."/>
            <person name="Labutti K."/>
            <person name="Lipzen A."/>
            <person name="Ng V."/>
            <person name="Riley R."/>
            <person name="Sandor L."/>
            <person name="Barry K."/>
            <person name="Martinez A.T."/>
            <person name="Xiao Y."/>
            <person name="Gibbons J.G."/>
            <person name="Terashima K."/>
            <person name="Grigoriev I.V."/>
            <person name="Hibbett D.S."/>
        </authorList>
    </citation>
    <scope>NUCLEOTIDE SEQUENCE</scope>
    <source>
        <strain evidence="1">TMI1499</strain>
    </source>
</reference>
<comment type="caution">
    <text evidence="1">The sequence shown here is derived from an EMBL/GenBank/DDBJ whole genome shotgun (WGS) entry which is preliminary data.</text>
</comment>
<proteinExistence type="predicted"/>
<gene>
    <name evidence="1" type="ORF">F5876DRAFT_70161</name>
</gene>
<name>A0ACC1TJV3_9AGAR</name>
<dbReference type="Proteomes" id="UP001163835">
    <property type="component" value="Unassembled WGS sequence"/>
</dbReference>
<sequence length="193" mass="21531">MEVVLVVRRGPGKEAEEVGNYVMEVGNYVKELGGYLITESTKRSKAKVAKRTRKVAAAAASHSCQRPSLSEASSSTNQVEVEILQIIRKEKGKQRVEAIGGDPDDVDNSGDDNDDNNKEDGEKVPCKRYQIKRIPCLEQAGKKSTMICKACHNAKLDQIYSLKFTYKYLIFESAELFLHIFETGILTSGWLKL</sequence>
<protein>
    <submittedName>
        <fullName evidence="1">Uncharacterized protein</fullName>
    </submittedName>
</protein>
<accession>A0ACC1TJV3</accession>
<organism evidence="1 2">
    <name type="scientific">Lentinula aff. lateritia</name>
    <dbReference type="NCBI Taxonomy" id="2804960"/>
    <lineage>
        <taxon>Eukaryota</taxon>
        <taxon>Fungi</taxon>
        <taxon>Dikarya</taxon>
        <taxon>Basidiomycota</taxon>
        <taxon>Agaricomycotina</taxon>
        <taxon>Agaricomycetes</taxon>
        <taxon>Agaricomycetidae</taxon>
        <taxon>Agaricales</taxon>
        <taxon>Marasmiineae</taxon>
        <taxon>Omphalotaceae</taxon>
        <taxon>Lentinula</taxon>
    </lineage>
</organism>
<evidence type="ECO:0000313" key="1">
    <source>
        <dbReference type="EMBL" id="KAJ3805010.1"/>
    </source>
</evidence>